<dbReference type="Pfam" id="PF01832">
    <property type="entry name" value="Glucosaminidase"/>
    <property type="match status" value="1"/>
</dbReference>
<dbReference type="PANTHER" id="PTHR33308">
    <property type="entry name" value="PEPTIDOGLYCAN HYDROLASE FLGJ"/>
    <property type="match status" value="1"/>
</dbReference>
<dbReference type="InterPro" id="IPR002901">
    <property type="entry name" value="MGlyc_endo_b_GlcNAc-like_dom"/>
</dbReference>
<feature type="chain" id="PRO_5045174504" evidence="2">
    <location>
        <begin position="22"/>
        <end position="632"/>
    </location>
</feature>
<keyword evidence="1" id="KW-0378">Hydrolase</keyword>
<comment type="caution">
    <text evidence="4">The sequence shown here is derived from an EMBL/GenBank/DDBJ whole genome shotgun (WGS) entry which is preliminary data.</text>
</comment>
<evidence type="ECO:0000259" key="3">
    <source>
        <dbReference type="SMART" id="SM00047"/>
    </source>
</evidence>
<proteinExistence type="predicted"/>
<dbReference type="InterPro" id="IPR002477">
    <property type="entry name" value="Peptidoglycan-bd-like"/>
</dbReference>
<feature type="domain" description="Mannosyl-glycoprotein endo-beta-N-acetylglucosamidase-like" evidence="3">
    <location>
        <begin position="233"/>
        <end position="367"/>
    </location>
</feature>
<evidence type="ECO:0000313" key="4">
    <source>
        <dbReference type="EMBL" id="MDQ0188589.1"/>
    </source>
</evidence>
<protein>
    <submittedName>
        <fullName evidence="4">Beta-N-acetylglucosaminidase/peptidoglycan hydrolase-like protein with peptidoglycan-binding domain</fullName>
    </submittedName>
</protein>
<evidence type="ECO:0000313" key="5">
    <source>
        <dbReference type="Proteomes" id="UP001232973"/>
    </source>
</evidence>
<dbReference type="Proteomes" id="UP001232973">
    <property type="component" value="Unassembled WGS sequence"/>
</dbReference>
<dbReference type="SUPFAM" id="SSF47090">
    <property type="entry name" value="PGBD-like"/>
    <property type="match status" value="1"/>
</dbReference>
<sequence>MKRMAASLAAAAMSLSVVSLAASPAEAATYSMHTASIVLNGKKFVSPPEFAYQGTTYMPIYYVDDVFKTLGFTDTFDGSTHPKVWKLTTPALDKLQLSLNAHSGNINLYVNGQLCEQEIPSIAAEPPGGKQATTFVPIWYIQQIFKQLGIVDQWNGTVRKWTLTSKYSAYNKAGDKLGTYQTLQAAENALAKYSGGDVENSNGQVIYTQPSFSNVDLRFPAPSQLTAAAIDQILGSHSSPLQGLGATIIEAQQTYSVDANYLVSHAVEESTWGTSQIALNNNDLYGYGATDQSNGAAAGMFPSEAYAILFQAFEVRNNYLTPDASNWGGAPTLNGMHKNYASDPNWATNIENVMEQFALDTNTTVKNYVQYDPNASKPVPQPASSTEPVYWLNGAAGTTQAPSTYYSGTPVFSDSDTGANELYARPLQVVPGQPYESGPDVKELQLALNQMGANLTVDGIFGPDTQTAVETYLDASGVVTDEDWPKVLEELQSPGPQILPAGQNVQIDQVKMGMVGGDVAEWVHIQDPVDNVAGWTPASAVQWSNVYRLGVDDPTNPSEVNIPVKAPSDPSNQIATLRAGDTIVAQSTQASGGYYTIQFANPSSMTSDSEPQMETGLVSASSVSLDNWASFH</sequence>
<feature type="signal peptide" evidence="2">
    <location>
        <begin position="1"/>
        <end position="21"/>
    </location>
</feature>
<reference evidence="4 5" key="1">
    <citation type="submission" date="2023-07" db="EMBL/GenBank/DDBJ databases">
        <title>Genomic Encyclopedia of Type Strains, Phase IV (KMG-IV): sequencing the most valuable type-strain genomes for metagenomic binning, comparative biology and taxonomic classification.</title>
        <authorList>
            <person name="Goeker M."/>
        </authorList>
    </citation>
    <scope>NUCLEOTIDE SEQUENCE [LARGE SCALE GENOMIC DNA]</scope>
    <source>
        <strain evidence="4 5">DSM 4006</strain>
    </source>
</reference>
<dbReference type="InterPro" id="IPR036366">
    <property type="entry name" value="PGBDSf"/>
</dbReference>
<evidence type="ECO:0000256" key="2">
    <source>
        <dbReference type="SAM" id="SignalP"/>
    </source>
</evidence>
<dbReference type="PANTHER" id="PTHR33308:SF9">
    <property type="entry name" value="PEPTIDOGLYCAN HYDROLASE FLGJ"/>
    <property type="match status" value="1"/>
</dbReference>
<dbReference type="InterPro" id="IPR036365">
    <property type="entry name" value="PGBD-like_sf"/>
</dbReference>
<dbReference type="Gene3D" id="1.10.101.10">
    <property type="entry name" value="PGBD-like superfamily/PGBD"/>
    <property type="match status" value="1"/>
</dbReference>
<dbReference type="EMBL" id="JAUSTP010000001">
    <property type="protein sequence ID" value="MDQ0188589.1"/>
    <property type="molecule type" value="Genomic_DNA"/>
</dbReference>
<dbReference type="Pfam" id="PF01471">
    <property type="entry name" value="PG_binding_1"/>
    <property type="match status" value="1"/>
</dbReference>
<accession>A0ABT9XE63</accession>
<keyword evidence="5" id="KW-1185">Reference proteome</keyword>
<name>A0ABT9XE63_9BACL</name>
<evidence type="ECO:0000256" key="1">
    <source>
        <dbReference type="ARBA" id="ARBA00022801"/>
    </source>
</evidence>
<keyword evidence="2" id="KW-0732">Signal</keyword>
<gene>
    <name evidence="4" type="ORF">J2S03_000393</name>
</gene>
<organism evidence="4 5">
    <name type="scientific">Alicyclobacillus cycloheptanicus</name>
    <dbReference type="NCBI Taxonomy" id="1457"/>
    <lineage>
        <taxon>Bacteria</taxon>
        <taxon>Bacillati</taxon>
        <taxon>Bacillota</taxon>
        <taxon>Bacilli</taxon>
        <taxon>Bacillales</taxon>
        <taxon>Alicyclobacillaceae</taxon>
        <taxon>Alicyclobacillus</taxon>
    </lineage>
</organism>
<dbReference type="SMART" id="SM00047">
    <property type="entry name" value="LYZ2"/>
    <property type="match status" value="1"/>
</dbReference>
<dbReference type="InterPro" id="IPR051056">
    <property type="entry name" value="Glycosyl_Hydrolase_73"/>
</dbReference>
<dbReference type="Gene3D" id="1.10.530.10">
    <property type="match status" value="1"/>
</dbReference>